<accession>A0A1X7ED31</accession>
<dbReference type="NCBIfam" id="TIGR02551">
    <property type="entry name" value="SpaO_YscQ"/>
    <property type="match status" value="1"/>
</dbReference>
<dbReference type="EMBL" id="FXAH01000005">
    <property type="protein sequence ID" value="SMF31871.1"/>
    <property type="molecule type" value="Genomic_DNA"/>
</dbReference>
<sequence length="376" mass="40366">MKAPGHSARQAVRPLRDNPNGLPRVDPELARLTRLLCDARLQTRLRERCDVSKWQVSLGDAQGDALCWICLQHDGARAWIGLDVAEYPALAALDGDESAPLACAVAGLLLTPLIDLLETLGAADARVVSIGRRAPAHRNADGRNDGGNAGDTRGTLALNISCVHDTRRYACCLGPAGQSWADLIERQLAMHRPPLAPRLADIRVPGYLLVGEKPLAIATLRRLRPGDVVLRFAAPSLHELDGTTPSPALALRWGVPGTHQYVARATLDGSRLVLDTDPAMTYHNDHPGSGAPDADSQTSIDELDLPVKFEIETVNLPLSQLAALRAGYVLELPGTLRDARVRLVSYGQLIGLGELVTVGEQLGVRVVEMFGSHDAD</sequence>
<name>A0A1X7ED31_TRICW</name>
<feature type="region of interest" description="Disordered" evidence="2">
    <location>
        <begin position="1"/>
        <end position="23"/>
    </location>
</feature>
<reference evidence="5" key="1">
    <citation type="submission" date="2017-04" db="EMBL/GenBank/DDBJ databases">
        <authorList>
            <person name="Varghese N."/>
            <person name="Submissions S."/>
        </authorList>
    </citation>
    <scope>NUCLEOTIDE SEQUENCE [LARGE SCALE GENOMIC DNA]</scope>
    <source>
        <strain evidence="5">Ballard 720</strain>
    </source>
</reference>
<dbReference type="InterPro" id="IPR001543">
    <property type="entry name" value="FliN-like_C"/>
</dbReference>
<evidence type="ECO:0000256" key="1">
    <source>
        <dbReference type="ARBA" id="ARBA00009226"/>
    </source>
</evidence>
<dbReference type="GO" id="GO:0071978">
    <property type="term" value="P:bacterial-type flagellum-dependent swarming motility"/>
    <property type="evidence" value="ECO:0007669"/>
    <property type="project" value="TreeGrafter"/>
</dbReference>
<evidence type="ECO:0000313" key="5">
    <source>
        <dbReference type="Proteomes" id="UP000192911"/>
    </source>
</evidence>
<dbReference type="RefSeq" id="WP_085227470.1">
    <property type="nucleotide sequence ID" value="NZ_BSQD01000004.1"/>
</dbReference>
<keyword evidence="5" id="KW-1185">Reference proteome</keyword>
<dbReference type="GeneID" id="95553693"/>
<dbReference type="InterPro" id="IPR036429">
    <property type="entry name" value="SpoA-like_sf"/>
</dbReference>
<dbReference type="Pfam" id="PF01052">
    <property type="entry name" value="FliMN_C"/>
    <property type="match status" value="1"/>
</dbReference>
<dbReference type="STRING" id="28094.SAMN06295900_105224"/>
<evidence type="ECO:0000256" key="2">
    <source>
        <dbReference type="SAM" id="MobiDB-lite"/>
    </source>
</evidence>
<dbReference type="AlphaFoldDB" id="A0A1X7ED31"/>
<organism evidence="4 5">
    <name type="scientific">Trinickia caryophylli</name>
    <name type="common">Paraburkholderia caryophylli</name>
    <dbReference type="NCBI Taxonomy" id="28094"/>
    <lineage>
        <taxon>Bacteria</taxon>
        <taxon>Pseudomonadati</taxon>
        <taxon>Pseudomonadota</taxon>
        <taxon>Betaproteobacteria</taxon>
        <taxon>Burkholderiales</taxon>
        <taxon>Burkholderiaceae</taxon>
        <taxon>Trinickia</taxon>
    </lineage>
</organism>
<gene>
    <name evidence="4" type="ORF">SAMN06295900_105224</name>
</gene>
<evidence type="ECO:0000259" key="3">
    <source>
        <dbReference type="Pfam" id="PF01052"/>
    </source>
</evidence>
<dbReference type="Gene3D" id="2.30.330.10">
    <property type="entry name" value="SpoA-like"/>
    <property type="match status" value="1"/>
</dbReference>
<protein>
    <submittedName>
        <fullName evidence="4">Type III secretion system apparatus protein YscQ/HrcQ</fullName>
    </submittedName>
</protein>
<feature type="domain" description="Flagellar motor switch protein FliN-like C-terminal" evidence="3">
    <location>
        <begin position="300"/>
        <end position="369"/>
    </location>
</feature>
<dbReference type="PANTHER" id="PTHR30034">
    <property type="entry name" value="FLAGELLAR MOTOR SWITCH PROTEIN FLIM"/>
    <property type="match status" value="1"/>
</dbReference>
<dbReference type="GO" id="GO:0030254">
    <property type="term" value="P:protein secretion by the type III secretion system"/>
    <property type="evidence" value="ECO:0007669"/>
    <property type="project" value="InterPro"/>
</dbReference>
<comment type="similarity">
    <text evidence="1">Belongs to the FliN/MopA/SpaO family.</text>
</comment>
<proteinExistence type="inferred from homology"/>
<dbReference type="OrthoDB" id="9148477at2"/>
<dbReference type="GO" id="GO:0050918">
    <property type="term" value="P:positive chemotaxis"/>
    <property type="evidence" value="ECO:0007669"/>
    <property type="project" value="TreeGrafter"/>
</dbReference>
<dbReference type="Proteomes" id="UP000192911">
    <property type="component" value="Unassembled WGS sequence"/>
</dbReference>
<dbReference type="InterPro" id="IPR013385">
    <property type="entry name" value="T3SS_SpaO/YscQ/SpaO"/>
</dbReference>
<evidence type="ECO:0000313" key="4">
    <source>
        <dbReference type="EMBL" id="SMF31871.1"/>
    </source>
</evidence>
<dbReference type="SUPFAM" id="SSF101801">
    <property type="entry name" value="Surface presentation of antigens (SPOA)"/>
    <property type="match status" value="1"/>
</dbReference>
<dbReference type="PANTHER" id="PTHR30034:SF6">
    <property type="entry name" value="YOP PROTEINS TRANSLOCATION PROTEIN Q"/>
    <property type="match status" value="1"/>
</dbReference>